<sequence length="122" mass="13576">MRKNSVLGLTAVVLFSITLLAQDVDVTGDWEMTMETRRGETTRTISFVQEGEKLTVTMEGFQGEDITGEGTIKGNELEWTIIRSTPRGDFSMTYTGQVDGDTMTGEVQMGQRGSNEWTAKRK</sequence>
<dbReference type="AlphaFoldDB" id="X0ZGD0"/>
<proteinExistence type="predicted"/>
<dbReference type="EMBL" id="BART01006707">
    <property type="protein sequence ID" value="GAG68359.1"/>
    <property type="molecule type" value="Genomic_DNA"/>
</dbReference>
<evidence type="ECO:0000313" key="2">
    <source>
        <dbReference type="EMBL" id="GAG68359.1"/>
    </source>
</evidence>
<evidence type="ECO:0008006" key="3">
    <source>
        <dbReference type="Google" id="ProtNLM"/>
    </source>
</evidence>
<organism evidence="2">
    <name type="scientific">marine sediment metagenome</name>
    <dbReference type="NCBI Taxonomy" id="412755"/>
    <lineage>
        <taxon>unclassified sequences</taxon>
        <taxon>metagenomes</taxon>
        <taxon>ecological metagenomes</taxon>
    </lineage>
</organism>
<comment type="caution">
    <text evidence="2">The sequence shown here is derived from an EMBL/GenBank/DDBJ whole genome shotgun (WGS) entry which is preliminary data.</text>
</comment>
<name>X0ZGD0_9ZZZZ</name>
<gene>
    <name evidence="2" type="ORF">S01H4_15297</name>
</gene>
<accession>X0ZGD0</accession>
<feature type="region of interest" description="Disordered" evidence="1">
    <location>
        <begin position="92"/>
        <end position="122"/>
    </location>
</feature>
<feature type="compositionally biased region" description="Polar residues" evidence="1">
    <location>
        <begin position="111"/>
        <end position="122"/>
    </location>
</feature>
<evidence type="ECO:0000256" key="1">
    <source>
        <dbReference type="SAM" id="MobiDB-lite"/>
    </source>
</evidence>
<reference evidence="2" key="1">
    <citation type="journal article" date="2014" name="Front. Microbiol.">
        <title>High frequency of phylogenetically diverse reductive dehalogenase-homologous genes in deep subseafloor sedimentary metagenomes.</title>
        <authorList>
            <person name="Kawai M."/>
            <person name="Futagami T."/>
            <person name="Toyoda A."/>
            <person name="Takaki Y."/>
            <person name="Nishi S."/>
            <person name="Hori S."/>
            <person name="Arai W."/>
            <person name="Tsubouchi T."/>
            <person name="Morono Y."/>
            <person name="Uchiyama I."/>
            <person name="Ito T."/>
            <person name="Fujiyama A."/>
            <person name="Inagaki F."/>
            <person name="Takami H."/>
        </authorList>
    </citation>
    <scope>NUCLEOTIDE SEQUENCE</scope>
    <source>
        <strain evidence="2">Expedition CK06-06</strain>
    </source>
</reference>
<protein>
    <recommendedName>
        <fullName evidence="3">Lipocalin-like domain-containing protein</fullName>
    </recommendedName>
</protein>